<organism evidence="2 3">
    <name type="scientific">Gigaspora margarita</name>
    <dbReference type="NCBI Taxonomy" id="4874"/>
    <lineage>
        <taxon>Eukaryota</taxon>
        <taxon>Fungi</taxon>
        <taxon>Fungi incertae sedis</taxon>
        <taxon>Mucoromycota</taxon>
        <taxon>Glomeromycotina</taxon>
        <taxon>Glomeromycetes</taxon>
        <taxon>Diversisporales</taxon>
        <taxon>Gigasporaceae</taxon>
        <taxon>Gigaspora</taxon>
    </lineage>
</organism>
<name>A0ABN7VCH0_GIGMA</name>
<keyword evidence="3" id="KW-1185">Reference proteome</keyword>
<keyword evidence="1" id="KW-0812">Transmembrane</keyword>
<sequence length="43" mass="5116">KYFWSNISIEIFIYIIQILVWNITGIGSVYPEHNQNLSVKNFL</sequence>
<evidence type="ECO:0000256" key="1">
    <source>
        <dbReference type="SAM" id="Phobius"/>
    </source>
</evidence>
<proteinExistence type="predicted"/>
<feature type="transmembrane region" description="Helical" evidence="1">
    <location>
        <begin position="12"/>
        <end position="30"/>
    </location>
</feature>
<keyword evidence="1" id="KW-0472">Membrane</keyword>
<comment type="caution">
    <text evidence="2">The sequence shown here is derived from an EMBL/GenBank/DDBJ whole genome shotgun (WGS) entry which is preliminary data.</text>
</comment>
<evidence type="ECO:0000313" key="2">
    <source>
        <dbReference type="EMBL" id="CAG8757185.1"/>
    </source>
</evidence>
<accession>A0ABN7VCH0</accession>
<gene>
    <name evidence="2" type="ORF">GMARGA_LOCUS17043</name>
</gene>
<keyword evidence="1" id="KW-1133">Transmembrane helix</keyword>
<dbReference type="Proteomes" id="UP000789901">
    <property type="component" value="Unassembled WGS sequence"/>
</dbReference>
<dbReference type="EMBL" id="CAJVQB010012676">
    <property type="protein sequence ID" value="CAG8757185.1"/>
    <property type="molecule type" value="Genomic_DNA"/>
</dbReference>
<evidence type="ECO:0000313" key="3">
    <source>
        <dbReference type="Proteomes" id="UP000789901"/>
    </source>
</evidence>
<feature type="non-terminal residue" evidence="2">
    <location>
        <position position="1"/>
    </location>
</feature>
<reference evidence="2 3" key="1">
    <citation type="submission" date="2021-06" db="EMBL/GenBank/DDBJ databases">
        <authorList>
            <person name="Kallberg Y."/>
            <person name="Tangrot J."/>
            <person name="Rosling A."/>
        </authorList>
    </citation>
    <scope>NUCLEOTIDE SEQUENCE [LARGE SCALE GENOMIC DNA]</scope>
    <source>
        <strain evidence="2 3">120-4 pot B 10/14</strain>
    </source>
</reference>
<protein>
    <submittedName>
        <fullName evidence="2">14833_t:CDS:1</fullName>
    </submittedName>
</protein>